<dbReference type="InterPro" id="IPR009057">
    <property type="entry name" value="Homeodomain-like_sf"/>
</dbReference>
<comment type="caution">
    <text evidence="5">The sequence shown here is derived from an EMBL/GenBank/DDBJ whole genome shotgun (WGS) entry which is preliminary data.</text>
</comment>
<proteinExistence type="predicted"/>
<dbReference type="SUPFAM" id="SSF51182">
    <property type="entry name" value="RmlC-like cupins"/>
    <property type="match status" value="1"/>
</dbReference>
<dbReference type="GeneID" id="89477998"/>
<keyword evidence="6" id="KW-1185">Reference proteome</keyword>
<evidence type="ECO:0000256" key="2">
    <source>
        <dbReference type="ARBA" id="ARBA00023125"/>
    </source>
</evidence>
<evidence type="ECO:0000256" key="3">
    <source>
        <dbReference type="ARBA" id="ARBA00023163"/>
    </source>
</evidence>
<dbReference type="GO" id="GO:0043565">
    <property type="term" value="F:sequence-specific DNA binding"/>
    <property type="evidence" value="ECO:0007669"/>
    <property type="project" value="InterPro"/>
</dbReference>
<keyword evidence="3" id="KW-0804">Transcription</keyword>
<dbReference type="SUPFAM" id="SSF46689">
    <property type="entry name" value="Homeodomain-like"/>
    <property type="match status" value="1"/>
</dbReference>
<evidence type="ECO:0000256" key="1">
    <source>
        <dbReference type="ARBA" id="ARBA00023015"/>
    </source>
</evidence>
<dbReference type="EMBL" id="JOKM01000071">
    <property type="protein sequence ID" value="KGB23059.1"/>
    <property type="molecule type" value="Genomic_DNA"/>
</dbReference>
<dbReference type="AlphaFoldDB" id="A0A094YR17"/>
<dbReference type="RefSeq" id="WP_052051358.1">
    <property type="nucleotide sequence ID" value="NZ_JACAOJ010000001.1"/>
</dbReference>
<dbReference type="InterPro" id="IPR018060">
    <property type="entry name" value="HTH_AraC"/>
</dbReference>
<organism evidence="5 6">
    <name type="scientific">Acetobacter tropicalis</name>
    <dbReference type="NCBI Taxonomy" id="104102"/>
    <lineage>
        <taxon>Bacteria</taxon>
        <taxon>Pseudomonadati</taxon>
        <taxon>Pseudomonadota</taxon>
        <taxon>Alphaproteobacteria</taxon>
        <taxon>Acetobacterales</taxon>
        <taxon>Acetobacteraceae</taxon>
        <taxon>Acetobacter</taxon>
    </lineage>
</organism>
<evidence type="ECO:0000313" key="5">
    <source>
        <dbReference type="EMBL" id="KGB23059.1"/>
    </source>
</evidence>
<dbReference type="Gene3D" id="2.60.120.10">
    <property type="entry name" value="Jelly Rolls"/>
    <property type="match status" value="1"/>
</dbReference>
<gene>
    <name evidence="5" type="ORF">AtDm6_1928</name>
</gene>
<dbReference type="InterPro" id="IPR014710">
    <property type="entry name" value="RmlC-like_jellyroll"/>
</dbReference>
<dbReference type="InterPro" id="IPR013096">
    <property type="entry name" value="Cupin_2"/>
</dbReference>
<evidence type="ECO:0000313" key="6">
    <source>
        <dbReference type="Proteomes" id="UP000029448"/>
    </source>
</evidence>
<accession>A0A094YR17</accession>
<dbReference type="GO" id="GO:0003700">
    <property type="term" value="F:DNA-binding transcription factor activity"/>
    <property type="evidence" value="ECO:0007669"/>
    <property type="project" value="InterPro"/>
</dbReference>
<reference evidence="5 6" key="1">
    <citation type="submission" date="2014-06" db="EMBL/GenBank/DDBJ databases">
        <title>Functional and comparative genomic analyses of the Drosophila gut microbiota identify candidate symbiosis factors.</title>
        <authorList>
            <person name="Newell P.D."/>
            <person name="Chaston J.M."/>
            <person name="Douglas A.E."/>
        </authorList>
    </citation>
    <scope>NUCLEOTIDE SEQUENCE [LARGE SCALE GENOMIC DNA]</scope>
    <source>
        <strain evidence="5 6">DmCS_006</strain>
    </source>
</reference>
<sequence length="301" mass="33752">MPQKPDIPSFLTYGINTKTDDIGFVHVENVMDRKSLHNGHVPAHRHEQIFQLCFWTDGSGTYVIEDRLIEFQAPMFVFIPARVVHGFSVSSGSDAIVFSLASSYTDTDPLFKSIAARTPLVLAGPEQPKPTPLMLTLMQAGYERYRTAPETSQSVIRGLAIAILGEALSLTRSARIPDESAAAVRIRSLIEEHFRYAWSITDYARALGQTPYQINTTTQAAFGQNLKRLIIERRLLESKRLLAFTIRPIEAIAAEVGIPDPAYFSRFFHTFSGLSPREWRRKWAENTKDSLLTAIPDNTPA</sequence>
<dbReference type="Pfam" id="PF07883">
    <property type="entry name" value="Cupin_2"/>
    <property type="match status" value="1"/>
</dbReference>
<name>A0A094YR17_9PROT</name>
<dbReference type="PROSITE" id="PS01124">
    <property type="entry name" value="HTH_ARAC_FAMILY_2"/>
    <property type="match status" value="1"/>
</dbReference>
<keyword evidence="2" id="KW-0238">DNA-binding</keyword>
<dbReference type="Gene3D" id="1.10.10.60">
    <property type="entry name" value="Homeodomain-like"/>
    <property type="match status" value="1"/>
</dbReference>
<dbReference type="Proteomes" id="UP000029448">
    <property type="component" value="Unassembled WGS sequence"/>
</dbReference>
<protein>
    <submittedName>
        <fullName evidence="5">Transcriptional regulator</fullName>
    </submittedName>
</protein>
<dbReference type="PANTHER" id="PTHR43280:SF19">
    <property type="entry name" value="4-HYDROXYPHENYLACETATE CATABOLISM PROTEIN"/>
    <property type="match status" value="1"/>
</dbReference>
<keyword evidence="1" id="KW-0805">Transcription regulation</keyword>
<dbReference type="STRING" id="104102.AtDm6_1928"/>
<dbReference type="InterPro" id="IPR011051">
    <property type="entry name" value="RmlC_Cupin_sf"/>
</dbReference>
<dbReference type="PANTHER" id="PTHR43280">
    <property type="entry name" value="ARAC-FAMILY TRANSCRIPTIONAL REGULATOR"/>
    <property type="match status" value="1"/>
</dbReference>
<dbReference type="SMART" id="SM00342">
    <property type="entry name" value="HTH_ARAC"/>
    <property type="match status" value="1"/>
</dbReference>
<dbReference type="Pfam" id="PF12833">
    <property type="entry name" value="HTH_18"/>
    <property type="match status" value="1"/>
</dbReference>
<evidence type="ECO:0000259" key="4">
    <source>
        <dbReference type="PROSITE" id="PS01124"/>
    </source>
</evidence>
<feature type="domain" description="HTH araC/xylS-type" evidence="4">
    <location>
        <begin position="184"/>
        <end position="282"/>
    </location>
</feature>
<dbReference type="PATRIC" id="fig|104102.7.peg.1907"/>